<dbReference type="InterPro" id="IPR051497">
    <property type="entry name" value="Dev/Hematopoietic_TF"/>
</dbReference>
<dbReference type="GO" id="GO:0000978">
    <property type="term" value="F:RNA polymerase II cis-regulatory region sequence-specific DNA binding"/>
    <property type="evidence" value="ECO:0007669"/>
    <property type="project" value="TreeGrafter"/>
</dbReference>
<keyword evidence="9" id="KW-0238">DNA-binding</keyword>
<evidence type="ECO:0000256" key="10">
    <source>
        <dbReference type="ARBA" id="ARBA00023163"/>
    </source>
</evidence>
<feature type="domain" description="C2H2-type" evidence="14">
    <location>
        <begin position="937"/>
        <end position="964"/>
    </location>
</feature>
<keyword evidence="11" id="KW-0539">Nucleus</keyword>
<feature type="domain" description="C2H2-type" evidence="14">
    <location>
        <begin position="549"/>
        <end position="576"/>
    </location>
</feature>
<dbReference type="SUPFAM" id="SSF57667">
    <property type="entry name" value="beta-beta-alpha zinc fingers"/>
    <property type="match status" value="3"/>
</dbReference>
<feature type="domain" description="C2H2-type" evidence="14">
    <location>
        <begin position="577"/>
        <end position="604"/>
    </location>
</feature>
<evidence type="ECO:0000256" key="1">
    <source>
        <dbReference type="ARBA" id="ARBA00004123"/>
    </source>
</evidence>
<keyword evidence="8" id="KW-0805">Transcription regulation</keyword>
<keyword evidence="7" id="KW-0832">Ubl conjugation</keyword>
<sequence length="1050" mass="112738">MRIKMPAVRIAQADADIPGQHQDTLTCGVCQKPFALGDIVKFIQHKVLACNKENYSCIEGAVVDSADSDDGAGSLPLPLGVVNSRRPSISAPIKKSSVPRVVCSTPPLDDEPRCSTPIKPDPSPEALCSEKDVNTPRIKQEMDSTTSSPDEAGCKKSRTEVADAESNTMHSEPSNYVCSTCKQRLHSAWRLVQHVQHSHGIKIYIDASPTTSLTTSSPGASKAPHHLSSSSSSCSGSSTCSSASSGNVNGGPTNPPIPLPPPGVSSRLGLHPPTSSPLVDPHIPLHHPFGVGGLLRMPMGEPPRHHQFPPTSVSTALSNHLTHHSSSAPLFARPSSHDHFRMEQLVSEQFRLNQHHTLGLAAAAAAVAAAGGVPPPHSPFPPPGDRPAPVIPTSSTPRTAVPPPPSLALSLEPQLDFYSQRLRQLAGTTSPGAANGNASPSPRKLTPPFTSPNNNATIPSINNSTIPSNNNNNNVANNNNNNVTPPSSYRPQSTTPPEKQSQMAETPANDSGDLTSTPRSASSPPATNKPTDFSMNSGSMSSVTEEASRACEFCGKKFRFQSNLIVHRRTHTGEKPYKCSVCNHACSQSSKLKRHMKIHKSSKKGTIPEGEEGDVTTNGNAESTGDHASNAGSTESLDEECDEDDDDELDDEEDEEEEEEDMEVEEEEGDEDDDLGGDAPEDLTTKSTASTPPNNLEPNNKTSSTSRPNSAATPLEKVATSGSLVGELMDKFGLSNIQQYSEAYKQALQESVGTQQFHLLKDEFMQRSQIISDNNNGGSKPPSMRHLENGIIDKSAALRFREELAKNIISGQPPLDLVSGHHGLFGPGTPFEIPFDASNKRLKLDLESHHASLGRNPDRDGLYAGLWFPHAMAAAHHRGDLFGGNDQQLDFPRSKTSPENALLKNGPRPGPSASSLAAALNLGLPGQHVKKDSRRNDTCEYCGKVFKNCSNLTVHRRSHTGEKPYKCELCSYACAQSSKLTRHMKTHGRLGKDVYRCRFCEMPFSVPSTLEKHMRKCVVNQNNKSGGHILPSMMCGEDDSSSASVPKDNT</sequence>
<organism evidence="15">
    <name type="scientific">Clastoptera arizonana</name>
    <name type="common">Arizona spittle bug</name>
    <dbReference type="NCBI Taxonomy" id="38151"/>
    <lineage>
        <taxon>Eukaryota</taxon>
        <taxon>Metazoa</taxon>
        <taxon>Ecdysozoa</taxon>
        <taxon>Arthropoda</taxon>
        <taxon>Hexapoda</taxon>
        <taxon>Insecta</taxon>
        <taxon>Pterygota</taxon>
        <taxon>Neoptera</taxon>
        <taxon>Paraneoptera</taxon>
        <taxon>Hemiptera</taxon>
        <taxon>Auchenorrhyncha</taxon>
        <taxon>Cercopoidea</taxon>
        <taxon>Clastopteridae</taxon>
        <taxon>Clastoptera</taxon>
    </lineage>
</organism>
<feature type="compositionally biased region" description="Low complexity" evidence="13">
    <location>
        <begin position="515"/>
        <end position="526"/>
    </location>
</feature>
<evidence type="ECO:0000313" key="15">
    <source>
        <dbReference type="EMBL" id="JAS30220.1"/>
    </source>
</evidence>
<evidence type="ECO:0000256" key="13">
    <source>
        <dbReference type="SAM" id="MobiDB-lite"/>
    </source>
</evidence>
<dbReference type="InterPro" id="IPR057448">
    <property type="entry name" value="BCL-11A_Znf_CCHC"/>
</dbReference>
<accession>A0A1B6DX31</accession>
<keyword evidence="3" id="KW-0479">Metal-binding</keyword>
<evidence type="ECO:0000256" key="5">
    <source>
        <dbReference type="ARBA" id="ARBA00022771"/>
    </source>
</evidence>
<dbReference type="FunFam" id="3.30.160.60:FF:000106">
    <property type="entry name" value="B-cell lymphoma/leukemia 11A isoform X2"/>
    <property type="match status" value="1"/>
</dbReference>
<feature type="region of interest" description="Disordered" evidence="13">
    <location>
        <begin position="100"/>
        <end position="175"/>
    </location>
</feature>
<evidence type="ECO:0000259" key="14">
    <source>
        <dbReference type="PROSITE" id="PS50157"/>
    </source>
</evidence>
<keyword evidence="10" id="KW-0804">Transcription</keyword>
<evidence type="ECO:0000256" key="7">
    <source>
        <dbReference type="ARBA" id="ARBA00022843"/>
    </source>
</evidence>
<keyword evidence="4" id="KW-0677">Repeat</keyword>
<feature type="compositionally biased region" description="Pro residues" evidence="13">
    <location>
        <begin position="373"/>
        <end position="390"/>
    </location>
</feature>
<feature type="region of interest" description="Disordered" evidence="13">
    <location>
        <begin position="1029"/>
        <end position="1050"/>
    </location>
</feature>
<evidence type="ECO:0000256" key="6">
    <source>
        <dbReference type="ARBA" id="ARBA00022833"/>
    </source>
</evidence>
<dbReference type="GO" id="GO:0005634">
    <property type="term" value="C:nucleus"/>
    <property type="evidence" value="ECO:0007669"/>
    <property type="project" value="UniProtKB-SubCell"/>
</dbReference>
<evidence type="ECO:0000256" key="3">
    <source>
        <dbReference type="ARBA" id="ARBA00022723"/>
    </source>
</evidence>
<dbReference type="SMART" id="SM00355">
    <property type="entry name" value="ZnF_C2H2"/>
    <property type="match status" value="6"/>
</dbReference>
<keyword evidence="5 12" id="KW-0863">Zinc-finger</keyword>
<feature type="region of interest" description="Disordered" evidence="13">
    <location>
        <begin position="427"/>
        <end position="541"/>
    </location>
</feature>
<feature type="compositionally biased region" description="Low complexity" evidence="13">
    <location>
        <begin position="457"/>
        <end position="487"/>
    </location>
</feature>
<dbReference type="AlphaFoldDB" id="A0A1B6DX31"/>
<dbReference type="EMBL" id="GEDC01007078">
    <property type="protein sequence ID" value="JAS30220.1"/>
    <property type="molecule type" value="Transcribed_RNA"/>
</dbReference>
<proteinExistence type="predicted"/>
<dbReference type="EMBL" id="GEDC01004361">
    <property type="protein sequence ID" value="JAS32937.1"/>
    <property type="molecule type" value="Transcribed_RNA"/>
</dbReference>
<feature type="region of interest" description="Disordered" evidence="13">
    <location>
        <begin position="884"/>
        <end position="913"/>
    </location>
</feature>
<feature type="region of interest" description="Disordered" evidence="13">
    <location>
        <begin position="211"/>
        <end position="281"/>
    </location>
</feature>
<dbReference type="PANTHER" id="PTHR45993">
    <property type="entry name" value="B-CELL LYMPHOMA/LEUKEMIA 11"/>
    <property type="match status" value="1"/>
</dbReference>
<dbReference type="InterPro" id="IPR036236">
    <property type="entry name" value="Znf_C2H2_sf"/>
</dbReference>
<evidence type="ECO:0000256" key="4">
    <source>
        <dbReference type="ARBA" id="ARBA00022737"/>
    </source>
</evidence>
<feature type="compositionally biased region" description="Polar residues" evidence="13">
    <location>
        <begin position="427"/>
        <end position="440"/>
    </location>
</feature>
<protein>
    <recommendedName>
        <fullName evidence="14">C2H2-type domain-containing protein</fullName>
    </recommendedName>
</protein>
<dbReference type="Pfam" id="PF00096">
    <property type="entry name" value="zf-C2H2"/>
    <property type="match status" value="5"/>
</dbReference>
<feature type="compositionally biased region" description="Pro residues" evidence="13">
    <location>
        <begin position="253"/>
        <end position="263"/>
    </location>
</feature>
<dbReference type="PROSITE" id="PS50157">
    <property type="entry name" value="ZINC_FINGER_C2H2_2"/>
    <property type="match status" value="5"/>
</dbReference>
<dbReference type="FunFam" id="3.30.160.60:FF:000446">
    <property type="entry name" value="Zinc finger protein"/>
    <property type="match status" value="1"/>
</dbReference>
<gene>
    <name evidence="16" type="ORF">g.22627</name>
    <name evidence="15" type="ORF">g.22634</name>
</gene>
<feature type="region of interest" description="Disordered" evidence="13">
    <location>
        <begin position="370"/>
        <end position="408"/>
    </location>
</feature>
<dbReference type="FunFam" id="3.30.160.60:FF:001175">
    <property type="entry name" value="Zinc finger, C2H2 type"/>
    <property type="match status" value="1"/>
</dbReference>
<feature type="compositionally biased region" description="Basic residues" evidence="13">
    <location>
        <begin position="593"/>
        <end position="603"/>
    </location>
</feature>
<dbReference type="GO" id="GO:0008270">
    <property type="term" value="F:zinc ion binding"/>
    <property type="evidence" value="ECO:0007669"/>
    <property type="project" value="UniProtKB-KW"/>
</dbReference>
<evidence type="ECO:0000256" key="9">
    <source>
        <dbReference type="ARBA" id="ARBA00023125"/>
    </source>
</evidence>
<name>A0A1B6DX31_9HEMI</name>
<feature type="compositionally biased region" description="Polar residues" evidence="13">
    <location>
        <begin position="489"/>
        <end position="514"/>
    </location>
</feature>
<feature type="compositionally biased region" description="Polar residues" evidence="13">
    <location>
        <begin position="685"/>
        <end position="712"/>
    </location>
</feature>
<feature type="compositionally biased region" description="Basic and acidic residues" evidence="13">
    <location>
        <begin position="128"/>
        <end position="142"/>
    </location>
</feature>
<comment type="subcellular location">
    <subcellularLocation>
        <location evidence="1">Nucleus</location>
    </subcellularLocation>
</comment>
<reference evidence="15" key="1">
    <citation type="submission" date="2015-12" db="EMBL/GenBank/DDBJ databases">
        <title>De novo transcriptome assembly of four potential Pierce s Disease insect vectors from Arizona vineyards.</title>
        <authorList>
            <person name="Tassone E.E."/>
        </authorList>
    </citation>
    <scope>NUCLEOTIDE SEQUENCE</scope>
</reference>
<feature type="compositionally biased region" description="Polar residues" evidence="13">
    <location>
        <begin position="165"/>
        <end position="175"/>
    </location>
</feature>
<feature type="compositionally biased region" description="Polar residues" evidence="13">
    <location>
        <begin position="615"/>
        <end position="634"/>
    </location>
</feature>
<dbReference type="InterPro" id="IPR013087">
    <property type="entry name" value="Znf_C2H2_type"/>
</dbReference>
<dbReference type="Gene3D" id="3.30.160.60">
    <property type="entry name" value="Classic Zinc Finger"/>
    <property type="match status" value="4"/>
</dbReference>
<feature type="domain" description="C2H2-type" evidence="14">
    <location>
        <begin position="965"/>
        <end position="987"/>
    </location>
</feature>
<feature type="compositionally biased region" description="Acidic residues" evidence="13">
    <location>
        <begin position="636"/>
        <end position="681"/>
    </location>
</feature>
<feature type="compositionally biased region" description="Polar residues" evidence="13">
    <location>
        <begin position="528"/>
        <end position="541"/>
    </location>
</feature>
<evidence type="ECO:0000256" key="12">
    <source>
        <dbReference type="PROSITE-ProRule" id="PRU00042"/>
    </source>
</evidence>
<dbReference type="FunFam" id="3.30.160.60:FF:000046">
    <property type="entry name" value="Putative B-cell lymphoma/leukemia 11A"/>
    <property type="match status" value="1"/>
</dbReference>
<evidence type="ECO:0000313" key="16">
    <source>
        <dbReference type="EMBL" id="JAS32937.1"/>
    </source>
</evidence>
<feature type="compositionally biased region" description="Low complexity" evidence="13">
    <location>
        <begin position="228"/>
        <end position="252"/>
    </location>
</feature>
<feature type="compositionally biased region" description="Polar residues" evidence="13">
    <location>
        <begin position="1041"/>
        <end position="1050"/>
    </location>
</feature>
<evidence type="ECO:0000256" key="8">
    <source>
        <dbReference type="ARBA" id="ARBA00023015"/>
    </source>
</evidence>
<keyword evidence="6" id="KW-0862">Zinc</keyword>
<feature type="domain" description="C2H2-type" evidence="14">
    <location>
        <begin position="995"/>
        <end position="1025"/>
    </location>
</feature>
<dbReference type="GO" id="GO:0006357">
    <property type="term" value="P:regulation of transcription by RNA polymerase II"/>
    <property type="evidence" value="ECO:0007669"/>
    <property type="project" value="TreeGrafter"/>
</dbReference>
<keyword evidence="2" id="KW-1017">Isopeptide bond</keyword>
<feature type="region of interest" description="Disordered" evidence="13">
    <location>
        <begin position="593"/>
        <end position="715"/>
    </location>
</feature>
<dbReference type="GO" id="GO:0003700">
    <property type="term" value="F:DNA-binding transcription factor activity"/>
    <property type="evidence" value="ECO:0007669"/>
    <property type="project" value="TreeGrafter"/>
</dbReference>
<dbReference type="Pfam" id="PF25491">
    <property type="entry name" value="CCHC_BCL-11A"/>
    <property type="match status" value="1"/>
</dbReference>
<dbReference type="PANTHER" id="PTHR45993:SF6">
    <property type="entry name" value="C2H2-TYPE DOMAIN-CONTAINING PROTEIN"/>
    <property type="match status" value="1"/>
</dbReference>
<evidence type="ECO:0000256" key="2">
    <source>
        <dbReference type="ARBA" id="ARBA00022499"/>
    </source>
</evidence>
<feature type="compositionally biased region" description="Basic and acidic residues" evidence="13">
    <location>
        <begin position="152"/>
        <end position="161"/>
    </location>
</feature>
<dbReference type="PROSITE" id="PS00028">
    <property type="entry name" value="ZINC_FINGER_C2H2_1"/>
    <property type="match status" value="5"/>
</dbReference>
<evidence type="ECO:0000256" key="11">
    <source>
        <dbReference type="ARBA" id="ARBA00023242"/>
    </source>
</evidence>